<dbReference type="PANTHER" id="PTHR43386">
    <property type="entry name" value="OLIGOPEPTIDE TRANSPORT SYSTEM PERMEASE PROTEIN APPC"/>
    <property type="match status" value="1"/>
</dbReference>
<dbReference type="CDD" id="cd06261">
    <property type="entry name" value="TM_PBP2"/>
    <property type="match status" value="1"/>
</dbReference>
<evidence type="ECO:0000256" key="3">
    <source>
        <dbReference type="ARBA" id="ARBA00022475"/>
    </source>
</evidence>
<evidence type="ECO:0000259" key="14">
    <source>
        <dbReference type="PROSITE" id="PS50928"/>
    </source>
</evidence>
<dbReference type="InterPro" id="IPR050366">
    <property type="entry name" value="BP-dependent_transpt_permease"/>
</dbReference>
<evidence type="ECO:0000256" key="8">
    <source>
        <dbReference type="ARBA" id="ARBA00022989"/>
    </source>
</evidence>
<feature type="region of interest" description="Disordered" evidence="13">
    <location>
        <begin position="1"/>
        <end position="22"/>
    </location>
</feature>
<dbReference type="InterPro" id="IPR035906">
    <property type="entry name" value="MetI-like_sf"/>
</dbReference>
<feature type="transmembrane region" description="Helical" evidence="12">
    <location>
        <begin position="106"/>
        <end position="131"/>
    </location>
</feature>
<comment type="subcellular location">
    <subcellularLocation>
        <location evidence="1">Cell inner membrane</location>
        <topology evidence="1">Multi-pass membrane protein</topology>
    </subcellularLocation>
    <subcellularLocation>
        <location evidence="12">Cell membrane</location>
        <topology evidence="12">Multi-pass membrane protein</topology>
    </subcellularLocation>
</comment>
<proteinExistence type="inferred from homology"/>
<accession>A0A3N1H7P1</accession>
<dbReference type="OrthoDB" id="6637947at2"/>
<keyword evidence="8 12" id="KW-1133">Transmembrane helix</keyword>
<feature type="transmembrane region" description="Helical" evidence="12">
    <location>
        <begin position="176"/>
        <end position="196"/>
    </location>
</feature>
<evidence type="ECO:0000256" key="7">
    <source>
        <dbReference type="ARBA" id="ARBA00022927"/>
    </source>
</evidence>
<keyword evidence="9 12" id="KW-0472">Membrane</keyword>
<dbReference type="GO" id="GO:0055085">
    <property type="term" value="P:transmembrane transport"/>
    <property type="evidence" value="ECO:0007669"/>
    <property type="project" value="InterPro"/>
</dbReference>
<dbReference type="InterPro" id="IPR025966">
    <property type="entry name" value="OppC_N"/>
</dbReference>
<keyword evidence="3" id="KW-1003">Cell membrane</keyword>
<keyword evidence="5 12" id="KW-0812">Transmembrane</keyword>
<feature type="transmembrane region" description="Helical" evidence="12">
    <location>
        <begin position="143"/>
        <end position="164"/>
    </location>
</feature>
<evidence type="ECO:0000256" key="12">
    <source>
        <dbReference type="RuleBase" id="RU363032"/>
    </source>
</evidence>
<dbReference type="GO" id="GO:0005886">
    <property type="term" value="C:plasma membrane"/>
    <property type="evidence" value="ECO:0007669"/>
    <property type="project" value="UniProtKB-SubCell"/>
</dbReference>
<dbReference type="AlphaFoldDB" id="A0A3N1H7P1"/>
<evidence type="ECO:0000256" key="11">
    <source>
        <dbReference type="ARBA" id="ARBA00072251"/>
    </source>
</evidence>
<dbReference type="Pfam" id="PF12911">
    <property type="entry name" value="OppC_N"/>
    <property type="match status" value="1"/>
</dbReference>
<dbReference type="Proteomes" id="UP000268727">
    <property type="component" value="Unassembled WGS sequence"/>
</dbReference>
<name>A0A3N1H7P1_9PSEU</name>
<feature type="transmembrane region" description="Helical" evidence="12">
    <location>
        <begin position="235"/>
        <end position="260"/>
    </location>
</feature>
<feature type="transmembrane region" description="Helical" evidence="12">
    <location>
        <begin position="44"/>
        <end position="66"/>
    </location>
</feature>
<dbReference type="Gene3D" id="1.10.3720.10">
    <property type="entry name" value="MetI-like"/>
    <property type="match status" value="1"/>
</dbReference>
<keyword evidence="2 12" id="KW-0813">Transport</keyword>
<protein>
    <recommendedName>
        <fullName evidence="11">Oligopeptide transport system permease protein OppC</fullName>
    </recommendedName>
</protein>
<keyword evidence="16" id="KW-1185">Reference proteome</keyword>
<dbReference type="SUPFAM" id="SSF161098">
    <property type="entry name" value="MetI-like"/>
    <property type="match status" value="1"/>
</dbReference>
<reference evidence="15 16" key="1">
    <citation type="submission" date="2018-11" db="EMBL/GenBank/DDBJ databases">
        <title>Sequencing the genomes of 1000 actinobacteria strains.</title>
        <authorList>
            <person name="Klenk H.-P."/>
        </authorList>
    </citation>
    <scope>NUCLEOTIDE SEQUENCE [LARGE SCALE GENOMIC DNA]</scope>
    <source>
        <strain evidence="15 16">DSM 44231</strain>
    </source>
</reference>
<dbReference type="PANTHER" id="PTHR43386:SF2">
    <property type="entry name" value="OLIGOPEPTIDE TRANSPORT SYSTEM PERMEASE PROTEIN OPPC"/>
    <property type="match status" value="1"/>
</dbReference>
<organism evidence="15 16">
    <name type="scientific">Saccharothrix texasensis</name>
    <dbReference type="NCBI Taxonomy" id="103734"/>
    <lineage>
        <taxon>Bacteria</taxon>
        <taxon>Bacillati</taxon>
        <taxon>Actinomycetota</taxon>
        <taxon>Actinomycetes</taxon>
        <taxon>Pseudonocardiales</taxon>
        <taxon>Pseudonocardiaceae</taxon>
        <taxon>Saccharothrix</taxon>
    </lineage>
</organism>
<dbReference type="GO" id="GO:0015031">
    <property type="term" value="P:protein transport"/>
    <property type="evidence" value="ECO:0007669"/>
    <property type="project" value="UniProtKB-KW"/>
</dbReference>
<evidence type="ECO:0000313" key="16">
    <source>
        <dbReference type="Proteomes" id="UP000268727"/>
    </source>
</evidence>
<sequence length="319" mass="34489">MTEIGSPVAQAPAPQSGGEVSTFDATTARKQWQVVLRRFTRHKAALVGSVLFAILVLFAFFGGVFWKYPYTDLGFKRYLPPSADHPFGTDRLGGDMVALIIRGTQFSLQIAIVVAVLSTVIGVVLGALAGYMKGWVDTLISRFIDLLLVIPSLIIAAVLVRNSFVVAVAGGSGGSNWLIVALYLGLIGWLSIARVIRGMVLSLREKEFVEAARALGASTFRIVFRHILPNTVDVIIVNATLAIAQAVLLEAALSFIGLGVQSPDTSLGLMISLNKNELTLHPWLFLTPFVFIVLISLAVNFIGDGLRDAFDPRQRRVKA</sequence>
<dbReference type="EMBL" id="RJKM01000001">
    <property type="protein sequence ID" value="ROP38436.1"/>
    <property type="molecule type" value="Genomic_DNA"/>
</dbReference>
<dbReference type="RefSeq" id="WP_123744079.1">
    <property type="nucleotide sequence ID" value="NZ_RJKM01000001.1"/>
</dbReference>
<dbReference type="InterPro" id="IPR000515">
    <property type="entry name" value="MetI-like"/>
</dbReference>
<evidence type="ECO:0000256" key="2">
    <source>
        <dbReference type="ARBA" id="ARBA00022448"/>
    </source>
</evidence>
<keyword evidence="6" id="KW-0571">Peptide transport</keyword>
<evidence type="ECO:0000256" key="6">
    <source>
        <dbReference type="ARBA" id="ARBA00022856"/>
    </source>
</evidence>
<evidence type="ECO:0000256" key="4">
    <source>
        <dbReference type="ARBA" id="ARBA00022519"/>
    </source>
</evidence>
<keyword evidence="4" id="KW-0997">Cell inner membrane</keyword>
<evidence type="ECO:0000256" key="9">
    <source>
        <dbReference type="ARBA" id="ARBA00023136"/>
    </source>
</evidence>
<keyword evidence="7" id="KW-0653">Protein transport</keyword>
<feature type="domain" description="ABC transmembrane type-1" evidence="14">
    <location>
        <begin position="104"/>
        <end position="303"/>
    </location>
</feature>
<feature type="transmembrane region" description="Helical" evidence="12">
    <location>
        <begin position="280"/>
        <end position="303"/>
    </location>
</feature>
<dbReference type="Pfam" id="PF00528">
    <property type="entry name" value="BPD_transp_1"/>
    <property type="match status" value="1"/>
</dbReference>
<dbReference type="GO" id="GO:0015833">
    <property type="term" value="P:peptide transport"/>
    <property type="evidence" value="ECO:0007669"/>
    <property type="project" value="UniProtKB-KW"/>
</dbReference>
<comment type="caution">
    <text evidence="15">The sequence shown here is derived from an EMBL/GenBank/DDBJ whole genome shotgun (WGS) entry which is preliminary data.</text>
</comment>
<evidence type="ECO:0000256" key="1">
    <source>
        <dbReference type="ARBA" id="ARBA00004429"/>
    </source>
</evidence>
<evidence type="ECO:0000256" key="5">
    <source>
        <dbReference type="ARBA" id="ARBA00022692"/>
    </source>
</evidence>
<evidence type="ECO:0000313" key="15">
    <source>
        <dbReference type="EMBL" id="ROP38436.1"/>
    </source>
</evidence>
<dbReference type="PROSITE" id="PS50928">
    <property type="entry name" value="ABC_TM1"/>
    <property type="match status" value="1"/>
</dbReference>
<evidence type="ECO:0000256" key="13">
    <source>
        <dbReference type="SAM" id="MobiDB-lite"/>
    </source>
</evidence>
<comment type="similarity">
    <text evidence="10">Belongs to the binding-protein-dependent transport system permease family. OppBC subfamily.</text>
</comment>
<gene>
    <name evidence="15" type="ORF">EDD40_3790</name>
</gene>
<evidence type="ECO:0000256" key="10">
    <source>
        <dbReference type="ARBA" id="ARBA00024202"/>
    </source>
</evidence>